<dbReference type="AlphaFoldDB" id="A0A484ZMK0"/>
<accession>A0A484ZMK0</accession>
<evidence type="ECO:0000256" key="4">
    <source>
        <dbReference type="ARBA" id="ARBA00023133"/>
    </source>
</evidence>
<sequence>MNLSNKMTYQSRFGREPWLQPYTDETLKSLPKKGVKSVQVISPGFSADCLETIEEIDKQNREFFLEQGGERYYYIPALNDSPAHIDLLQALVTSKT</sequence>
<keyword evidence="5 9" id="KW-0456">Lyase</keyword>
<organism evidence="9 10">
    <name type="scientific">Budvicia aquatica</name>
    <dbReference type="NCBI Taxonomy" id="82979"/>
    <lineage>
        <taxon>Bacteria</taxon>
        <taxon>Pseudomonadati</taxon>
        <taxon>Pseudomonadota</taxon>
        <taxon>Gammaproteobacteria</taxon>
        <taxon>Enterobacterales</taxon>
        <taxon>Budviciaceae</taxon>
        <taxon>Budvicia</taxon>
    </lineage>
</organism>
<comment type="similarity">
    <text evidence="1 8">Belongs to the ferrochelatase family.</text>
</comment>
<dbReference type="EC" id="4.99.1.9" evidence="2"/>
<keyword evidence="6" id="KW-0627">Porphyrin biosynthesis</keyword>
<reference evidence="9 10" key="1">
    <citation type="submission" date="2019-03" db="EMBL/GenBank/DDBJ databases">
        <authorList>
            <consortium name="Pathogen Informatics"/>
        </authorList>
    </citation>
    <scope>NUCLEOTIDE SEQUENCE [LARGE SCALE GENOMIC DNA]</scope>
    <source>
        <strain evidence="9 10">NCTC12282</strain>
    </source>
</reference>
<proteinExistence type="inferred from homology"/>
<dbReference type="PANTHER" id="PTHR11108:SF1">
    <property type="entry name" value="FERROCHELATASE, MITOCHONDRIAL"/>
    <property type="match status" value="1"/>
</dbReference>
<evidence type="ECO:0000256" key="7">
    <source>
        <dbReference type="ARBA" id="ARBA00024536"/>
    </source>
</evidence>
<dbReference type="Proteomes" id="UP000373449">
    <property type="component" value="Unassembled WGS sequence"/>
</dbReference>
<dbReference type="GO" id="GO:0006783">
    <property type="term" value="P:heme biosynthetic process"/>
    <property type="evidence" value="ECO:0007669"/>
    <property type="project" value="UniProtKB-KW"/>
</dbReference>
<keyword evidence="4" id="KW-0350">Heme biosynthesis</keyword>
<keyword evidence="3" id="KW-0408">Iron</keyword>
<evidence type="ECO:0000256" key="6">
    <source>
        <dbReference type="ARBA" id="ARBA00023244"/>
    </source>
</evidence>
<dbReference type="CDD" id="cd00419">
    <property type="entry name" value="Ferrochelatase_C"/>
    <property type="match status" value="1"/>
</dbReference>
<dbReference type="InterPro" id="IPR033644">
    <property type="entry name" value="Ferrochelatase_C"/>
</dbReference>
<dbReference type="GO" id="GO:0004325">
    <property type="term" value="F:ferrochelatase activity"/>
    <property type="evidence" value="ECO:0007669"/>
    <property type="project" value="InterPro"/>
</dbReference>
<evidence type="ECO:0000313" key="10">
    <source>
        <dbReference type="Proteomes" id="UP000373449"/>
    </source>
</evidence>
<dbReference type="Pfam" id="PF00762">
    <property type="entry name" value="Ferrochelatase"/>
    <property type="match status" value="1"/>
</dbReference>
<evidence type="ECO:0000256" key="2">
    <source>
        <dbReference type="ARBA" id="ARBA00013215"/>
    </source>
</evidence>
<dbReference type="EMBL" id="CAADJA010000002">
    <property type="protein sequence ID" value="VFS48971.1"/>
    <property type="molecule type" value="Genomic_DNA"/>
</dbReference>
<name>A0A484ZMK0_9GAMM</name>
<evidence type="ECO:0000313" key="9">
    <source>
        <dbReference type="EMBL" id="VFS48971.1"/>
    </source>
</evidence>
<evidence type="ECO:0000256" key="5">
    <source>
        <dbReference type="ARBA" id="ARBA00023239"/>
    </source>
</evidence>
<comment type="catalytic activity">
    <reaction evidence="7">
        <text>Fe-coproporphyrin III + 2 H(+) = coproporphyrin III + Fe(2+)</text>
        <dbReference type="Rhea" id="RHEA:49572"/>
        <dbReference type="ChEBI" id="CHEBI:15378"/>
        <dbReference type="ChEBI" id="CHEBI:29033"/>
        <dbReference type="ChEBI" id="CHEBI:68438"/>
        <dbReference type="ChEBI" id="CHEBI:131725"/>
        <dbReference type="EC" id="4.99.1.9"/>
    </reaction>
    <physiologicalReaction direction="right-to-left" evidence="7">
        <dbReference type="Rhea" id="RHEA:49574"/>
    </physiologicalReaction>
</comment>
<evidence type="ECO:0000256" key="8">
    <source>
        <dbReference type="RuleBase" id="RU004185"/>
    </source>
</evidence>
<dbReference type="PANTHER" id="PTHR11108">
    <property type="entry name" value="FERROCHELATASE"/>
    <property type="match status" value="1"/>
</dbReference>
<evidence type="ECO:0000256" key="1">
    <source>
        <dbReference type="ARBA" id="ARBA00007718"/>
    </source>
</evidence>
<dbReference type="InterPro" id="IPR001015">
    <property type="entry name" value="Ferrochelatase"/>
</dbReference>
<gene>
    <name evidence="9" type="primary">hemH_2</name>
    <name evidence="9" type="ORF">NCTC12282_03469</name>
</gene>
<dbReference type="SUPFAM" id="SSF53800">
    <property type="entry name" value="Chelatase"/>
    <property type="match status" value="1"/>
</dbReference>
<evidence type="ECO:0000256" key="3">
    <source>
        <dbReference type="ARBA" id="ARBA00023004"/>
    </source>
</evidence>
<dbReference type="Gene3D" id="3.40.50.1400">
    <property type="match status" value="1"/>
</dbReference>
<protein>
    <recommendedName>
        <fullName evidence="2">coproporphyrin ferrochelatase</fullName>
        <ecNumber evidence="2">4.99.1.9</ecNumber>
    </recommendedName>
</protein>